<reference evidence="1 2" key="1">
    <citation type="journal article" date="2012" name="J. Bacteriol.">
        <title>Complete Genome Sequence of Burkholderia sp. Strain GG4, a Betaproteobacterium That Reduces 3-Oxo-N-Acylhomoserine Lactones and Produces Different N-Acylhomoserine Lactones.</title>
        <authorList>
            <person name="Hong K.W."/>
            <person name="Koh C.L."/>
            <person name="Sam C.K."/>
            <person name="Yin W.F."/>
            <person name="Chan K.G."/>
        </authorList>
    </citation>
    <scope>NUCLEOTIDE SEQUENCE [LARGE SCALE GENOMIC DNA]</scope>
    <source>
        <strain evidence="1 2">GG4</strain>
    </source>
</reference>
<proteinExistence type="predicted"/>
<accession>A0A9W3P9N3</accession>
<gene>
    <name evidence="1" type="ORF">GEM_2247</name>
</gene>
<evidence type="ECO:0000313" key="2">
    <source>
        <dbReference type="Proteomes" id="UP000032866"/>
    </source>
</evidence>
<dbReference type="KEGG" id="bct:GEM_2247"/>
<organism evidence="1 2">
    <name type="scientific">Burkholderia cepacia GG4</name>
    <dbReference type="NCBI Taxonomy" id="1009846"/>
    <lineage>
        <taxon>Bacteria</taxon>
        <taxon>Pseudomonadati</taxon>
        <taxon>Pseudomonadota</taxon>
        <taxon>Betaproteobacteria</taxon>
        <taxon>Burkholderiales</taxon>
        <taxon>Burkholderiaceae</taxon>
        <taxon>Burkholderia</taxon>
        <taxon>Burkholderia cepacia complex</taxon>
    </lineage>
</organism>
<evidence type="ECO:0000313" key="1">
    <source>
        <dbReference type="EMBL" id="AFQ48660.1"/>
    </source>
</evidence>
<sequence>MRRMIANNRDLTCREGIAITLERGIGDLLIDDLHRVDCTSRIAATLRNTLTPTLGRALWPHEDETLLSVASNMLDGHSMLDAMQRAVSRQYGPLFSSAGDHPLARELGEALRNQEGTVSGATIVRVPTGSASSLDQHVAVAACQRPYADG</sequence>
<protein>
    <submittedName>
        <fullName evidence="1">Uncharacterized protein</fullName>
    </submittedName>
</protein>
<dbReference type="AlphaFoldDB" id="A0A9W3P9N3"/>
<dbReference type="EMBL" id="CP003774">
    <property type="protein sequence ID" value="AFQ48660.1"/>
    <property type="molecule type" value="Genomic_DNA"/>
</dbReference>
<name>A0A9W3P9N3_BURCE</name>
<dbReference type="Proteomes" id="UP000032866">
    <property type="component" value="Chromosome 1"/>
</dbReference>